<keyword evidence="2" id="KW-1185">Reference proteome</keyword>
<sequence length="41" mass="4893">ILAIPYDPKLLLRRGTHTRVFSYRSFTVRTLGHTKLIFRFT</sequence>
<dbReference type="Proteomes" id="UP000789702">
    <property type="component" value="Unassembled WGS sequence"/>
</dbReference>
<accession>A0ACA9QI32</accession>
<feature type="non-terminal residue" evidence="1">
    <location>
        <position position="41"/>
    </location>
</feature>
<organism evidence="1 2">
    <name type="scientific">Dentiscutata heterogama</name>
    <dbReference type="NCBI Taxonomy" id="1316150"/>
    <lineage>
        <taxon>Eukaryota</taxon>
        <taxon>Fungi</taxon>
        <taxon>Fungi incertae sedis</taxon>
        <taxon>Mucoromycota</taxon>
        <taxon>Glomeromycotina</taxon>
        <taxon>Glomeromycetes</taxon>
        <taxon>Diversisporales</taxon>
        <taxon>Gigasporaceae</taxon>
        <taxon>Dentiscutata</taxon>
    </lineage>
</organism>
<name>A0ACA9QI32_9GLOM</name>
<proteinExistence type="predicted"/>
<protein>
    <submittedName>
        <fullName evidence="1">1642_t:CDS:1</fullName>
    </submittedName>
</protein>
<gene>
    <name evidence="1" type="ORF">DHETER_LOCUS14806</name>
</gene>
<reference evidence="1" key="1">
    <citation type="submission" date="2021-06" db="EMBL/GenBank/DDBJ databases">
        <authorList>
            <person name="Kallberg Y."/>
            <person name="Tangrot J."/>
            <person name="Rosling A."/>
        </authorList>
    </citation>
    <scope>NUCLEOTIDE SEQUENCE</scope>
    <source>
        <strain evidence="1">IL203A</strain>
    </source>
</reference>
<evidence type="ECO:0000313" key="2">
    <source>
        <dbReference type="Proteomes" id="UP000789702"/>
    </source>
</evidence>
<evidence type="ECO:0000313" key="1">
    <source>
        <dbReference type="EMBL" id="CAG8753747.1"/>
    </source>
</evidence>
<comment type="caution">
    <text evidence="1">The sequence shown here is derived from an EMBL/GenBank/DDBJ whole genome shotgun (WGS) entry which is preliminary data.</text>
</comment>
<dbReference type="EMBL" id="CAJVPU010047514">
    <property type="protein sequence ID" value="CAG8753747.1"/>
    <property type="molecule type" value="Genomic_DNA"/>
</dbReference>
<feature type="non-terminal residue" evidence="1">
    <location>
        <position position="1"/>
    </location>
</feature>